<name>A0A6V8Q7A9_9ACTN</name>
<evidence type="ECO:0000313" key="3">
    <source>
        <dbReference type="EMBL" id="GFP40487.1"/>
    </source>
</evidence>
<reference evidence="3 4" key="1">
    <citation type="journal article" date="2020" name="Front. Microbiol.">
        <title>Single-cell genomics of novel Actinobacteria with the Wood-Ljungdahl pathway discovered in a serpentinizing system.</title>
        <authorList>
            <person name="Merino N."/>
            <person name="Kawai M."/>
            <person name="Boyd E.S."/>
            <person name="Colman D.R."/>
            <person name="McGlynn S.E."/>
            <person name="Nealson K.H."/>
            <person name="Kurokawa K."/>
            <person name="Hongoh Y."/>
        </authorList>
    </citation>
    <scope>NUCLEOTIDE SEQUENCE [LARGE SCALE GENOMIC DNA]</scope>
    <source>
        <strain evidence="3 4">S47</strain>
    </source>
</reference>
<dbReference type="Proteomes" id="UP000569018">
    <property type="component" value="Unassembled WGS sequence"/>
</dbReference>
<protein>
    <submittedName>
        <fullName evidence="3">3-hydroxybutyrate dehydrogenase</fullName>
    </submittedName>
</protein>
<dbReference type="AlphaFoldDB" id="A0A6V8Q7A9"/>
<dbReference type="EMBL" id="BLSD01000274">
    <property type="protein sequence ID" value="GFP40487.1"/>
    <property type="molecule type" value="Genomic_DNA"/>
</dbReference>
<sequence>MSTRLKNKVALVTGGASGIGEAICLRFAEEGAHVAVADLNPDAADRVVKKILEQEAPQPLKIF</sequence>
<accession>A0A6V8Q7A9</accession>
<evidence type="ECO:0000256" key="1">
    <source>
        <dbReference type="ARBA" id="ARBA00006484"/>
    </source>
</evidence>
<dbReference type="Gene3D" id="3.40.50.720">
    <property type="entry name" value="NAD(P)-binding Rossmann-like Domain"/>
    <property type="match status" value="1"/>
</dbReference>
<evidence type="ECO:0000313" key="4">
    <source>
        <dbReference type="Proteomes" id="UP000569018"/>
    </source>
</evidence>
<proteinExistence type="inferred from homology"/>
<dbReference type="Pfam" id="PF00106">
    <property type="entry name" value="adh_short"/>
    <property type="match status" value="1"/>
</dbReference>
<dbReference type="InterPro" id="IPR036291">
    <property type="entry name" value="NAD(P)-bd_dom_sf"/>
</dbReference>
<dbReference type="InterPro" id="IPR002347">
    <property type="entry name" value="SDR_fam"/>
</dbReference>
<evidence type="ECO:0000256" key="2">
    <source>
        <dbReference type="ARBA" id="ARBA00023002"/>
    </source>
</evidence>
<dbReference type="SUPFAM" id="SSF51735">
    <property type="entry name" value="NAD(P)-binding Rossmann-fold domains"/>
    <property type="match status" value="1"/>
</dbReference>
<dbReference type="GO" id="GO:0016491">
    <property type="term" value="F:oxidoreductase activity"/>
    <property type="evidence" value="ECO:0007669"/>
    <property type="project" value="UniProtKB-KW"/>
</dbReference>
<comment type="caution">
    <text evidence="3">The sequence shown here is derived from an EMBL/GenBank/DDBJ whole genome shotgun (WGS) entry which is preliminary data.</text>
</comment>
<comment type="similarity">
    <text evidence="1">Belongs to the short-chain dehydrogenases/reductases (SDR) family.</text>
</comment>
<dbReference type="PANTHER" id="PTHR43669:SF8">
    <property type="entry name" value="SHORT-CHAIN TYPE DEHYDROGENASE_REDUCTASE-RELATED"/>
    <property type="match status" value="1"/>
</dbReference>
<dbReference type="PANTHER" id="PTHR43669">
    <property type="entry name" value="5-KETO-D-GLUCONATE 5-REDUCTASE"/>
    <property type="match status" value="1"/>
</dbReference>
<organism evidence="3 4">
    <name type="scientific">Candidatus Hakubella thermalkaliphila</name>
    <dbReference type="NCBI Taxonomy" id="2754717"/>
    <lineage>
        <taxon>Bacteria</taxon>
        <taxon>Bacillati</taxon>
        <taxon>Actinomycetota</taxon>
        <taxon>Actinomycetota incertae sedis</taxon>
        <taxon>Candidatus Hakubellales</taxon>
        <taxon>Candidatus Hakubellaceae</taxon>
        <taxon>Candidatus Hakubella</taxon>
    </lineage>
</organism>
<gene>
    <name evidence="3" type="ORF">HKBW3S47_02184</name>
</gene>
<keyword evidence="2" id="KW-0560">Oxidoreductase</keyword>